<evidence type="ECO:0000256" key="5">
    <source>
        <dbReference type="ARBA" id="ARBA00022917"/>
    </source>
</evidence>
<comment type="subunit">
    <text evidence="9">Component of the translation initiation factor 2B (eIF2B) complex which is a heterodecamer of two sets of five different subunits: alpha, beta, gamma, delta and epsilon. Subunits alpha, beta and delta comprise a regulatory subcomplex and subunits epsilon and gamma comprise a catalytic subcomplex. Within the complex, the hexameric regulatory complex resides at the center, with the two heterodimeric catalytic subcomplexes bound on opposite sides.</text>
</comment>
<feature type="compositionally biased region" description="Gly residues" evidence="11">
    <location>
        <begin position="1"/>
        <end position="12"/>
    </location>
</feature>
<comment type="subcellular location">
    <subcellularLocation>
        <location evidence="1">Cytoplasm</location>
        <location evidence="1">Cytosol</location>
    </subcellularLocation>
</comment>
<organism evidence="12 13">
    <name type="scientific">Pluvianellus socialis</name>
    <name type="common">Magellanic plover</name>
    <dbReference type="NCBI Taxonomy" id="227228"/>
    <lineage>
        <taxon>Eukaryota</taxon>
        <taxon>Metazoa</taxon>
        <taxon>Chordata</taxon>
        <taxon>Craniata</taxon>
        <taxon>Vertebrata</taxon>
        <taxon>Euteleostomi</taxon>
        <taxon>Archelosauria</taxon>
        <taxon>Archosauria</taxon>
        <taxon>Dinosauria</taxon>
        <taxon>Saurischia</taxon>
        <taxon>Theropoda</taxon>
        <taxon>Coelurosauria</taxon>
        <taxon>Aves</taxon>
        <taxon>Neognathae</taxon>
        <taxon>Neoaves</taxon>
        <taxon>Charadriiformes</taxon>
        <taxon>Charadriidae</taxon>
        <taxon>Pluvianellus</taxon>
    </lineage>
</organism>
<feature type="compositionally biased region" description="Basic and acidic residues" evidence="11">
    <location>
        <begin position="81"/>
        <end position="115"/>
    </location>
</feature>
<name>A0A7L3DVY8_PLUSO</name>
<protein>
    <recommendedName>
        <fullName evidence="7">Translation initiation factor eIF2B subunit delta</fullName>
    </recommendedName>
    <alternativeName>
        <fullName evidence="8">eIF2B GDP-GTP exchange factor subunit delta</fullName>
    </alternativeName>
</protein>
<feature type="compositionally biased region" description="Basic and acidic residues" evidence="11">
    <location>
        <begin position="23"/>
        <end position="32"/>
    </location>
</feature>
<dbReference type="InterPro" id="IPR000649">
    <property type="entry name" value="IF-2B-related"/>
</dbReference>
<proteinExistence type="inferred from homology"/>
<accession>A0A7L3DVY8</accession>
<evidence type="ECO:0000256" key="9">
    <source>
        <dbReference type="ARBA" id="ARBA00046432"/>
    </source>
</evidence>
<dbReference type="PANTHER" id="PTHR10233">
    <property type="entry name" value="TRANSLATION INITIATION FACTOR EIF-2B"/>
    <property type="match status" value="1"/>
</dbReference>
<dbReference type="GO" id="GO:0003743">
    <property type="term" value="F:translation initiation factor activity"/>
    <property type="evidence" value="ECO:0007669"/>
    <property type="project" value="UniProtKB-KW"/>
</dbReference>
<keyword evidence="3" id="KW-0963">Cytoplasm</keyword>
<dbReference type="Pfam" id="PF01008">
    <property type="entry name" value="IF-2B"/>
    <property type="match status" value="1"/>
</dbReference>
<evidence type="ECO:0000256" key="6">
    <source>
        <dbReference type="ARBA" id="ARBA00043898"/>
    </source>
</evidence>
<evidence type="ECO:0000313" key="13">
    <source>
        <dbReference type="Proteomes" id="UP000519225"/>
    </source>
</evidence>
<feature type="non-terminal residue" evidence="12">
    <location>
        <position position="1"/>
    </location>
</feature>
<dbReference type="EMBL" id="VZTS01052752">
    <property type="protein sequence ID" value="NXT59679.1"/>
    <property type="molecule type" value="Genomic_DNA"/>
</dbReference>
<evidence type="ECO:0000256" key="4">
    <source>
        <dbReference type="ARBA" id="ARBA00022540"/>
    </source>
</evidence>
<evidence type="ECO:0000256" key="8">
    <source>
        <dbReference type="ARBA" id="ARBA00044356"/>
    </source>
</evidence>
<keyword evidence="5" id="KW-0648">Protein biosynthesis</keyword>
<comment type="function">
    <text evidence="6">Acts as a component of the translation initiation factor 2B (eIF2B) complex, which catalyzes the exchange of GDP for GTP on eukaryotic initiation factor 2 (eIF2) gamma subunit. Its guanine nucleotide exchange factor activity is repressed when bound to eIF2 complex phosphorylated on the alpha subunit, thereby limiting the amount of methionyl-initiator methionine tRNA available to the ribosome and consequently global translation is repressed.</text>
</comment>
<dbReference type="Gene3D" id="3.40.50.10470">
    <property type="entry name" value="Translation initiation factor eif-2b, domain 2"/>
    <property type="match status" value="1"/>
</dbReference>
<comment type="caution">
    <text evidence="12">The sequence shown here is derived from an EMBL/GenBank/DDBJ whole genome shotgun (WGS) entry which is preliminary data.</text>
</comment>
<dbReference type="InterPro" id="IPR037171">
    <property type="entry name" value="NagB/RpiA_transferase-like"/>
</dbReference>
<comment type="similarity">
    <text evidence="2 10">Belongs to the eIF-2B alpha/beta/delta subunits family.</text>
</comment>
<reference evidence="12 13" key="1">
    <citation type="submission" date="2019-09" db="EMBL/GenBank/DDBJ databases">
        <title>Bird 10,000 Genomes (B10K) Project - Family phase.</title>
        <authorList>
            <person name="Zhang G."/>
        </authorList>
    </citation>
    <scope>NUCLEOTIDE SEQUENCE [LARGE SCALE GENOMIC DNA]</scope>
    <source>
        <strain evidence="12">B10K-DU-012-14</strain>
        <tissue evidence="12">Blood</tissue>
    </source>
</reference>
<sequence length="592" mass="64805">GPGPGAGAGQGLPDGVCPQAPELSREEKLQLRKEKKQQKKKKRSEKGPAEPPELGTPSDAGPPRVTALPASPPALADGPSDGEKAAGGKSKAELRAERRAKQEAERAQKQARKAELSQAATAAKPRLTPTEPQSVVKRLPEHVQVDDPAAQRRLAKKLERQQVPLRQDYGTKVNLFSHLHQYSRKKPLTQQMSIPSTVIHPAVVRLGLQYSQGIINGSNARCIALLEVFKQLIRDYSTPLNEELSRDLVAKLKPHISFLNQCRPLSASMGNAIKFLKKEISCLPDTLREEEAKEKLQGTIDKYLREKIVLAAEAISRSAFEKINDNDVILVYGCSSLVNRTLCDAHVKKGRAFRVIVVDSRPRLEGRETLRRLVRKGIHCTYVMINAISYVLPEVSKVLLGAHALLANGSVMSRVGTSQIALVSKAYNVPVLVCCETYKFCERVQTDSFVSNELGKALSPSSHLGPAPSSPCWPGWTDLPCHTPSWPRGHHSQEGWPDKQRSCMLPGQDGELLALPLIPSPAPLSADDPDDLIVLRKGQAQLGGWAENKSLRLLNLVYDVTPPDLVDLVITDLGMIPCTSVPVVLRVKNVDQ</sequence>
<feature type="compositionally biased region" description="Basic residues" evidence="11">
    <location>
        <begin position="33"/>
        <end position="44"/>
    </location>
</feature>
<evidence type="ECO:0000256" key="11">
    <source>
        <dbReference type="SAM" id="MobiDB-lite"/>
    </source>
</evidence>
<keyword evidence="4" id="KW-0396">Initiation factor</keyword>
<dbReference type="PANTHER" id="PTHR10233:SF14">
    <property type="entry name" value="TRANSLATION INITIATION FACTOR EIF-2B SUBUNIT DELTA"/>
    <property type="match status" value="1"/>
</dbReference>
<evidence type="ECO:0000256" key="2">
    <source>
        <dbReference type="ARBA" id="ARBA00007251"/>
    </source>
</evidence>
<dbReference type="AlphaFoldDB" id="A0A7L3DVY8"/>
<gene>
    <name evidence="12" type="primary">Eif2b4</name>
    <name evidence="12" type="ORF">PLUSOC_R05750</name>
</gene>
<evidence type="ECO:0000256" key="7">
    <source>
        <dbReference type="ARBA" id="ARBA00044147"/>
    </source>
</evidence>
<dbReference type="GO" id="GO:0005829">
    <property type="term" value="C:cytosol"/>
    <property type="evidence" value="ECO:0007669"/>
    <property type="project" value="UniProtKB-SubCell"/>
</dbReference>
<dbReference type="InterPro" id="IPR042529">
    <property type="entry name" value="IF_2B-like_C"/>
</dbReference>
<dbReference type="Proteomes" id="UP000519225">
    <property type="component" value="Unassembled WGS sequence"/>
</dbReference>
<evidence type="ECO:0000256" key="1">
    <source>
        <dbReference type="ARBA" id="ARBA00004514"/>
    </source>
</evidence>
<feature type="non-terminal residue" evidence="12">
    <location>
        <position position="592"/>
    </location>
</feature>
<feature type="region of interest" description="Disordered" evidence="11">
    <location>
        <begin position="1"/>
        <end position="133"/>
    </location>
</feature>
<evidence type="ECO:0000256" key="10">
    <source>
        <dbReference type="RuleBase" id="RU003814"/>
    </source>
</evidence>
<evidence type="ECO:0000313" key="12">
    <source>
        <dbReference type="EMBL" id="NXT59679.1"/>
    </source>
</evidence>
<evidence type="ECO:0000256" key="3">
    <source>
        <dbReference type="ARBA" id="ARBA00022490"/>
    </source>
</evidence>
<dbReference type="SUPFAM" id="SSF100950">
    <property type="entry name" value="NagB/RpiA/CoA transferase-like"/>
    <property type="match status" value="1"/>
</dbReference>
<keyword evidence="13" id="KW-1185">Reference proteome</keyword>